<comment type="caution">
    <text evidence="4">The sequence shown here is derived from an EMBL/GenBank/DDBJ whole genome shotgun (WGS) entry which is preliminary data.</text>
</comment>
<dbReference type="EMBL" id="JAGTUF010000002">
    <property type="protein sequence ID" value="MBR9971010.1"/>
    <property type="molecule type" value="Genomic_DNA"/>
</dbReference>
<evidence type="ECO:0000313" key="4">
    <source>
        <dbReference type="EMBL" id="MBR9971010.1"/>
    </source>
</evidence>
<evidence type="ECO:0000259" key="3">
    <source>
        <dbReference type="PROSITE" id="PS50113"/>
    </source>
</evidence>
<dbReference type="InterPro" id="IPR001610">
    <property type="entry name" value="PAC"/>
</dbReference>
<dbReference type="RefSeq" id="WP_211546520.1">
    <property type="nucleotide sequence ID" value="NZ_JAGTUF010000002.1"/>
</dbReference>
<name>A0ABS5I9C5_9PROT</name>
<reference evidence="4 5" key="1">
    <citation type="submission" date="2021-04" db="EMBL/GenBank/DDBJ databases">
        <title>Magnetospirillum sulfuroxidans sp. nov., a facultative chemolithoautotrophic sulfur-oxidizing alphaproteobacterium isolated from freshwater sediment and proposals for Paramagetospirillum gen. nov., and Magnetospirillaceae fam. nov.</title>
        <authorList>
            <person name="Koziaeva V."/>
            <person name="Geelhoed J.S."/>
            <person name="Sorokin D.Y."/>
            <person name="Grouzdev D.S."/>
        </authorList>
    </citation>
    <scope>NUCLEOTIDE SEQUENCE [LARGE SCALE GENOMIC DNA]</scope>
    <source>
        <strain evidence="4 5">J10</strain>
    </source>
</reference>
<feature type="domain" description="PAC" evidence="3">
    <location>
        <begin position="207"/>
        <end position="259"/>
    </location>
</feature>
<dbReference type="SMART" id="SM00283">
    <property type="entry name" value="MA"/>
    <property type="match status" value="1"/>
</dbReference>
<dbReference type="NCBIfam" id="TIGR00229">
    <property type="entry name" value="sensory_box"/>
    <property type="match status" value="2"/>
</dbReference>
<dbReference type="PROSITE" id="PS50111">
    <property type="entry name" value="CHEMOTAXIS_TRANSDUC_2"/>
    <property type="match status" value="1"/>
</dbReference>
<dbReference type="InterPro" id="IPR013655">
    <property type="entry name" value="PAS_fold_3"/>
</dbReference>
<feature type="domain" description="Methyl-accepting transducer" evidence="2">
    <location>
        <begin position="257"/>
        <end position="493"/>
    </location>
</feature>
<dbReference type="SUPFAM" id="SSF58104">
    <property type="entry name" value="Methyl-accepting chemotaxis protein (MCP) signaling domain"/>
    <property type="match status" value="1"/>
</dbReference>
<dbReference type="SUPFAM" id="SSF55785">
    <property type="entry name" value="PYP-like sensor domain (PAS domain)"/>
    <property type="match status" value="2"/>
</dbReference>
<dbReference type="CDD" id="cd00130">
    <property type="entry name" value="PAS"/>
    <property type="match status" value="2"/>
</dbReference>
<evidence type="ECO:0000256" key="1">
    <source>
        <dbReference type="PROSITE-ProRule" id="PRU00284"/>
    </source>
</evidence>
<gene>
    <name evidence="4" type="ORF">KEC16_04715</name>
</gene>
<dbReference type="SMART" id="SM00086">
    <property type="entry name" value="PAC"/>
    <property type="match status" value="2"/>
</dbReference>
<dbReference type="Gene3D" id="1.10.287.950">
    <property type="entry name" value="Methyl-accepting chemotaxis protein"/>
    <property type="match status" value="1"/>
</dbReference>
<evidence type="ECO:0000313" key="5">
    <source>
        <dbReference type="Proteomes" id="UP000680714"/>
    </source>
</evidence>
<protein>
    <submittedName>
        <fullName evidence="4">PAS domain-containing methyl-accepting chemotaxis protein</fullName>
    </submittedName>
</protein>
<dbReference type="InterPro" id="IPR050903">
    <property type="entry name" value="Bact_Chemotaxis_MeTrfase"/>
</dbReference>
<organism evidence="4 5">
    <name type="scientific">Magnetospirillum sulfuroxidans</name>
    <dbReference type="NCBI Taxonomy" id="611300"/>
    <lineage>
        <taxon>Bacteria</taxon>
        <taxon>Pseudomonadati</taxon>
        <taxon>Pseudomonadota</taxon>
        <taxon>Alphaproteobacteria</taxon>
        <taxon>Rhodospirillales</taxon>
        <taxon>Rhodospirillaceae</taxon>
        <taxon>Magnetospirillum</taxon>
    </lineage>
</organism>
<keyword evidence="1" id="KW-0807">Transducer</keyword>
<sequence>MGVSFFSGAGADALAKIKALDTSQAMIEFAMDGTILTANSNFLGLMGYDLSEVQGRKHAMFVDAAYAESKEYIQFWEGLRQGRAQVAQYKRIGKGGREVWIEGSYNPICDRNGTPYKVVKLAVDVSQQKMDLADMGGQVQAVLKSQAVISFGLDGIVDDANDNFLGALGYGIEEIKGKHHRMFVEHAYADSAEYKEFWAALNRGEFQQAQYKRIGKGGREVWIEASYNPIFDMNGKPFKVVKFATDVTDQVKMLADLKTLIDVNFGEIDGALSQSETKASGANLAAADASSNVQMVASAAEELAASITEISSSMAKSQAATEDAFQQAAAADEATGRLAEATSNMTGIVSLIQGIASQINLLALNATIESARAGEAGKGFAVVANEVKNLANQAAKATEQISREISGMQSISNDVVLALSQIRGAIGHVQEYVSVTASAVEEQAAVTQSMSANMQGAASSVSTISENIDEISVAVQQVGQAVQKTKGAASVLAR</sequence>
<dbReference type="InterPro" id="IPR000014">
    <property type="entry name" value="PAS"/>
</dbReference>
<accession>A0ABS5I9C5</accession>
<dbReference type="Pfam" id="PF00015">
    <property type="entry name" value="MCPsignal"/>
    <property type="match status" value="1"/>
</dbReference>
<dbReference type="InterPro" id="IPR035965">
    <property type="entry name" value="PAS-like_dom_sf"/>
</dbReference>
<dbReference type="InterPro" id="IPR004089">
    <property type="entry name" value="MCPsignal_dom"/>
</dbReference>
<dbReference type="PROSITE" id="PS50113">
    <property type="entry name" value="PAC"/>
    <property type="match status" value="2"/>
</dbReference>
<keyword evidence="5" id="KW-1185">Reference proteome</keyword>
<dbReference type="Pfam" id="PF08447">
    <property type="entry name" value="PAS_3"/>
    <property type="match status" value="2"/>
</dbReference>
<dbReference type="InterPro" id="IPR000700">
    <property type="entry name" value="PAS-assoc_C"/>
</dbReference>
<dbReference type="Gene3D" id="3.30.450.20">
    <property type="entry name" value="PAS domain"/>
    <property type="match status" value="2"/>
</dbReference>
<dbReference type="Proteomes" id="UP000680714">
    <property type="component" value="Unassembled WGS sequence"/>
</dbReference>
<feature type="domain" description="PAC" evidence="3">
    <location>
        <begin position="85"/>
        <end position="137"/>
    </location>
</feature>
<proteinExistence type="predicted"/>
<dbReference type="PANTHER" id="PTHR24422">
    <property type="entry name" value="CHEMOTAXIS PROTEIN METHYLTRANSFERASE"/>
    <property type="match status" value="1"/>
</dbReference>
<dbReference type="PANTHER" id="PTHR24422:SF10">
    <property type="entry name" value="CHEMOTAXIS PROTEIN METHYLTRANSFERASE 2"/>
    <property type="match status" value="1"/>
</dbReference>
<evidence type="ECO:0000259" key="2">
    <source>
        <dbReference type="PROSITE" id="PS50111"/>
    </source>
</evidence>